<evidence type="ECO:0000313" key="5">
    <source>
        <dbReference type="Proteomes" id="UP001256711"/>
    </source>
</evidence>
<dbReference type="NCBIfam" id="NF000995">
    <property type="entry name" value="PRK00104.1-4"/>
    <property type="match status" value="1"/>
</dbReference>
<keyword evidence="3" id="KW-0131">Cell cycle</keyword>
<protein>
    <recommendedName>
        <fullName evidence="2 3">Segregation and condensation protein A</fullName>
    </recommendedName>
</protein>
<organism evidence="4 5">
    <name type="scientific">Enterococcus asini</name>
    <dbReference type="NCBI Taxonomy" id="57732"/>
    <lineage>
        <taxon>Bacteria</taxon>
        <taxon>Bacillati</taxon>
        <taxon>Bacillota</taxon>
        <taxon>Bacilli</taxon>
        <taxon>Lactobacillales</taxon>
        <taxon>Enterococcaceae</taxon>
        <taxon>Enterococcus</taxon>
    </lineage>
</organism>
<keyword evidence="3" id="KW-0963">Cytoplasm</keyword>
<proteinExistence type="inferred from homology"/>
<dbReference type="Pfam" id="PF02616">
    <property type="entry name" value="SMC_ScpA"/>
    <property type="match status" value="1"/>
</dbReference>
<comment type="caution">
    <text evidence="4">The sequence shown here is derived from an EMBL/GenBank/DDBJ whole genome shotgun (WGS) entry which is preliminary data.</text>
</comment>
<dbReference type="GO" id="GO:0005737">
    <property type="term" value="C:cytoplasm"/>
    <property type="evidence" value="ECO:0007669"/>
    <property type="project" value="UniProtKB-SubCell"/>
</dbReference>
<comment type="similarity">
    <text evidence="3">Belongs to the ScpA family.</text>
</comment>
<evidence type="ECO:0000313" key="4">
    <source>
        <dbReference type="EMBL" id="MDT2810854.1"/>
    </source>
</evidence>
<reference evidence="4" key="1">
    <citation type="submission" date="2023-03" db="EMBL/GenBank/DDBJ databases">
        <authorList>
            <person name="Shen W."/>
            <person name="Cai J."/>
        </authorList>
    </citation>
    <scope>NUCLEOTIDE SEQUENCE</scope>
    <source>
        <strain evidence="4">B226-2</strain>
    </source>
</reference>
<comment type="function">
    <text evidence="3">Participates in chromosomal partition during cell division. May act via the formation of a condensin-like complex containing Smc and ScpB that pull DNA away from mid-cell into both cell halves.</text>
</comment>
<dbReference type="Gene3D" id="1.10.10.580">
    <property type="entry name" value="Structural maintenance of chromosome 1. Chain E"/>
    <property type="match status" value="1"/>
</dbReference>
<comment type="subunit">
    <text evidence="3">Component of a cohesin-like complex composed of ScpA, ScpB and the Smc homodimer, in which ScpA and ScpB bind to the head domain of Smc. The presence of the three proteins is required for the association of the complex with DNA.</text>
</comment>
<dbReference type="Proteomes" id="UP001256711">
    <property type="component" value="Unassembled WGS sequence"/>
</dbReference>
<evidence type="ECO:0000256" key="1">
    <source>
        <dbReference type="ARBA" id="ARBA00022829"/>
    </source>
</evidence>
<dbReference type="HAMAP" id="MF_01805">
    <property type="entry name" value="ScpA"/>
    <property type="match status" value="1"/>
</dbReference>
<dbReference type="RefSeq" id="WP_311835607.1">
    <property type="nucleotide sequence ID" value="NZ_JARQBJ010000004.1"/>
</dbReference>
<dbReference type="InterPro" id="IPR023093">
    <property type="entry name" value="ScpA-like_C"/>
</dbReference>
<dbReference type="PANTHER" id="PTHR33969">
    <property type="entry name" value="SEGREGATION AND CONDENSATION PROTEIN A"/>
    <property type="match status" value="1"/>
</dbReference>
<dbReference type="GO" id="GO:0006260">
    <property type="term" value="P:DNA replication"/>
    <property type="evidence" value="ECO:0007669"/>
    <property type="project" value="UniProtKB-UniRule"/>
</dbReference>
<gene>
    <name evidence="3" type="primary">scpA</name>
    <name evidence="4" type="ORF">P7H43_10165</name>
</gene>
<dbReference type="GO" id="GO:0051301">
    <property type="term" value="P:cell division"/>
    <property type="evidence" value="ECO:0007669"/>
    <property type="project" value="UniProtKB-KW"/>
</dbReference>
<name>A0AAW8TYS4_9ENTE</name>
<dbReference type="Gene3D" id="6.10.250.2410">
    <property type="match status" value="1"/>
</dbReference>
<dbReference type="GO" id="GO:0007059">
    <property type="term" value="P:chromosome segregation"/>
    <property type="evidence" value="ECO:0007669"/>
    <property type="project" value="UniProtKB-UniRule"/>
</dbReference>
<dbReference type="InterPro" id="IPR003768">
    <property type="entry name" value="ScpA"/>
</dbReference>
<dbReference type="PANTHER" id="PTHR33969:SF2">
    <property type="entry name" value="SEGREGATION AND CONDENSATION PROTEIN A"/>
    <property type="match status" value="1"/>
</dbReference>
<comment type="subcellular location">
    <subcellularLocation>
        <location evidence="3">Cytoplasm</location>
    </subcellularLocation>
    <text evidence="3">Associated with two foci at the outer edges of the nucleoid region in young cells, and at four foci within both cell halves in older cells.</text>
</comment>
<evidence type="ECO:0000256" key="2">
    <source>
        <dbReference type="ARBA" id="ARBA00044777"/>
    </source>
</evidence>
<keyword evidence="3" id="KW-0132">Cell division</keyword>
<accession>A0AAW8TYS4</accession>
<dbReference type="AlphaFoldDB" id="A0AAW8TYS4"/>
<keyword evidence="1 3" id="KW-0159">Chromosome partition</keyword>
<dbReference type="EMBL" id="JARQBJ010000004">
    <property type="protein sequence ID" value="MDT2810854.1"/>
    <property type="molecule type" value="Genomic_DNA"/>
</dbReference>
<evidence type="ECO:0000256" key="3">
    <source>
        <dbReference type="HAMAP-Rule" id="MF_01805"/>
    </source>
</evidence>
<sequence>MSEIKIKLDVFEGPLDLLLHLIQTLEIDIYDIPIAQVTDQYMGYIHAMKTLELELAGEYLVMAATLMAIKSQMLLPKQELEPEAEDFYEEDPRDALVNQLLEYRKYKYAAELLSEKAEERSEFFTKEPMDLDDYQEEDLALPENQLTTVDLFLAFHKMLEKKKKRQVLETTITSDEESIEDRMAEIKRGMAHLSTTEGRSLTSFMVSYSRAEIVTTFMAMLELMKNREIRVVQEDNYGEILLYGVKEGEYEQKQ</sequence>